<sequence>MTADKTDKPIIFAPKTYQYEKGTLNEKDVLANPIDQFTKWFKEAQADPTETIPEAVALATASLPSGRVSCRVVLFKELDERGFMIFSNFGTSKKENDLVTNPHAAITFFWKNLQRQVRVEGEVEHVGYEMSSKYFQTRPRGSKIGAHTSKQSTVLKNRQELEDDLKVNTEKFKDTPDNEIPCPKRWGGIRIVPLEIEFWQGRKSRLHDRITYRRDTTDGEWKIFRLAP</sequence>
<dbReference type="EMBL" id="CP063137">
    <property type="protein sequence ID" value="QOU22071.1"/>
    <property type="molecule type" value="Genomic_DNA"/>
</dbReference>
<reference evidence="11" key="3">
    <citation type="submission" date="2020-10" db="EMBL/GenBank/DDBJ databases">
        <authorList>
            <person name="Palmer J.M."/>
        </authorList>
    </citation>
    <scope>NUCLEOTIDE SEQUENCE</scope>
    <source>
        <strain evidence="11">UCD 2041</strain>
    </source>
</reference>
<dbReference type="GO" id="GO:0008615">
    <property type="term" value="P:pyridoxine biosynthetic process"/>
    <property type="evidence" value="ECO:0007669"/>
    <property type="project" value="InterPro"/>
</dbReference>
<feature type="domain" description="Pyridoxamine 5'-phosphate oxidase N-terminal" evidence="8">
    <location>
        <begin position="53"/>
        <end position="164"/>
    </location>
</feature>
<keyword evidence="13" id="KW-1185">Reference proteome</keyword>
<dbReference type="InterPro" id="IPR011576">
    <property type="entry name" value="Pyridox_Oxase_N"/>
</dbReference>
<dbReference type="Proteomes" id="UP000663131">
    <property type="component" value="Chromosome 9"/>
</dbReference>
<dbReference type="NCBIfam" id="TIGR00558">
    <property type="entry name" value="pdxH"/>
    <property type="match status" value="1"/>
</dbReference>
<evidence type="ECO:0000313" key="14">
    <source>
        <dbReference type="Proteomes" id="UP000568158"/>
    </source>
</evidence>
<proteinExistence type="inferred from homology"/>
<evidence type="ECO:0000313" key="13">
    <source>
        <dbReference type="Proteomes" id="UP000478008"/>
    </source>
</evidence>
<dbReference type="SUPFAM" id="SSF50475">
    <property type="entry name" value="FMN-binding split barrel"/>
    <property type="match status" value="1"/>
</dbReference>
<dbReference type="EC" id="1.4.3.5" evidence="4"/>
<dbReference type="EMBL" id="JABCYN010000001">
    <property type="protein sequence ID" value="KAF6016330.1"/>
    <property type="molecule type" value="Genomic_DNA"/>
</dbReference>
<dbReference type="GO" id="GO:0010181">
    <property type="term" value="F:FMN binding"/>
    <property type="evidence" value="ECO:0007669"/>
    <property type="project" value="EnsemblFungi"/>
</dbReference>
<evidence type="ECO:0000256" key="7">
    <source>
        <dbReference type="ARBA" id="ARBA00023002"/>
    </source>
</evidence>
<evidence type="ECO:0000256" key="4">
    <source>
        <dbReference type="ARBA" id="ARBA00012801"/>
    </source>
</evidence>
<dbReference type="PROSITE" id="PS01064">
    <property type="entry name" value="PYRIDOX_OXIDASE"/>
    <property type="match status" value="1"/>
</dbReference>
<keyword evidence="6" id="KW-0288">FMN</keyword>
<dbReference type="GO" id="GO:0004733">
    <property type="term" value="F:pyridoxamine phosphate oxidase activity"/>
    <property type="evidence" value="ECO:0007669"/>
    <property type="project" value="UniProtKB-EC"/>
</dbReference>
<gene>
    <name evidence="12" type="primary">PDX3</name>
    <name evidence="11" type="ORF">BRETT_002238</name>
    <name evidence="12" type="ORF">DEBR0S1_07602G</name>
    <name evidence="10" type="ORF">HII12_000072</name>
</gene>
<accession>A0A3F2Y0S0</accession>
<evidence type="ECO:0000313" key="10">
    <source>
        <dbReference type="EMBL" id="KAF6016330.1"/>
    </source>
</evidence>
<dbReference type="PANTHER" id="PTHR10851:SF0">
    <property type="entry name" value="PYRIDOXINE-5'-PHOSPHATE OXIDASE"/>
    <property type="match status" value="1"/>
</dbReference>
<dbReference type="NCBIfam" id="NF004231">
    <property type="entry name" value="PRK05679.1"/>
    <property type="match status" value="1"/>
</dbReference>
<dbReference type="Proteomes" id="UP000478008">
    <property type="component" value="Unassembled WGS sequence"/>
</dbReference>
<dbReference type="RefSeq" id="XP_041138564.1">
    <property type="nucleotide sequence ID" value="XM_041280773.1"/>
</dbReference>
<comment type="pathway">
    <text evidence="2">Cofactor metabolism; pyridoxal 5'-phosphate salvage; pyridoxal 5'-phosphate from pyridoxamine 5'-phosphate: step 1/1.</text>
</comment>
<dbReference type="PANTHER" id="PTHR10851">
    <property type="entry name" value="PYRIDOXINE-5-PHOSPHATE OXIDASE"/>
    <property type="match status" value="1"/>
</dbReference>
<keyword evidence="5" id="KW-0285">Flavoprotein</keyword>
<evidence type="ECO:0000256" key="3">
    <source>
        <dbReference type="ARBA" id="ARBA00005037"/>
    </source>
</evidence>
<dbReference type="Pfam" id="PF10590">
    <property type="entry name" value="PNP_phzG_C"/>
    <property type="match status" value="1"/>
</dbReference>
<keyword evidence="7" id="KW-0560">Oxidoreductase</keyword>
<dbReference type="InterPro" id="IPR019740">
    <property type="entry name" value="Pyridox_Oxase_CS"/>
</dbReference>
<dbReference type="EMBL" id="CABFWN010000001">
    <property type="protein sequence ID" value="VUG16096.1"/>
    <property type="molecule type" value="Genomic_DNA"/>
</dbReference>
<reference evidence="11" key="4">
    <citation type="journal article" name="BMC Genomics">
        <title>New genome assemblies reveal patterns of domestication and adaptation across Brettanomyces (Dekkera) species.</title>
        <authorList>
            <person name="Roach M.J."/>
            <person name="Borneman A.R."/>
        </authorList>
    </citation>
    <scope>NUCLEOTIDE SEQUENCE</scope>
    <source>
        <strain evidence="11">UCD 2041</strain>
    </source>
</reference>
<feature type="domain" description="Pyridoxine 5'-phosphate oxidase dimerisation C-terminal" evidence="9">
    <location>
        <begin position="186"/>
        <end position="228"/>
    </location>
</feature>
<protein>
    <recommendedName>
        <fullName evidence="4">pyridoxal 5'-phosphate synthase</fullName>
        <ecNumber evidence="4">1.4.3.5</ecNumber>
    </recommendedName>
</protein>
<evidence type="ECO:0000313" key="11">
    <source>
        <dbReference type="EMBL" id="QOU22071.1"/>
    </source>
</evidence>
<comment type="cofactor">
    <cofactor evidence="1">
        <name>FMN</name>
        <dbReference type="ChEBI" id="CHEBI:58210"/>
    </cofactor>
</comment>
<evidence type="ECO:0000313" key="12">
    <source>
        <dbReference type="EMBL" id="VUG16096.1"/>
    </source>
</evidence>
<dbReference type="Pfam" id="PF01243">
    <property type="entry name" value="PNPOx_N"/>
    <property type="match status" value="1"/>
</dbReference>
<dbReference type="STRING" id="5007.A0A3F2Y0S0"/>
<dbReference type="Gene3D" id="2.30.110.10">
    <property type="entry name" value="Electron Transport, Fmn-binding Protein, Chain A"/>
    <property type="match status" value="1"/>
</dbReference>
<dbReference type="GeneID" id="64574162"/>
<dbReference type="GO" id="GO:0005758">
    <property type="term" value="C:mitochondrial intermembrane space"/>
    <property type="evidence" value="ECO:0007669"/>
    <property type="project" value="EnsemblFungi"/>
</dbReference>
<reference evidence="12 13" key="1">
    <citation type="submission" date="2019-07" db="EMBL/GenBank/DDBJ databases">
        <authorList>
            <person name="Friedrich A."/>
            <person name="Schacherer J."/>
        </authorList>
    </citation>
    <scope>NUCLEOTIDE SEQUENCE [LARGE SCALE GENOMIC DNA]</scope>
</reference>
<evidence type="ECO:0000256" key="1">
    <source>
        <dbReference type="ARBA" id="ARBA00001917"/>
    </source>
</evidence>
<evidence type="ECO:0000256" key="2">
    <source>
        <dbReference type="ARBA" id="ARBA00004738"/>
    </source>
</evidence>
<name>A0A3F2Y0S0_DEKBR</name>
<dbReference type="PIRSF" id="PIRSF000190">
    <property type="entry name" value="Pyd_amn-ph_oxd"/>
    <property type="match status" value="1"/>
</dbReference>
<dbReference type="AlphaFoldDB" id="A0A3F2Y0S0"/>
<dbReference type="InterPro" id="IPR000659">
    <property type="entry name" value="Pyridox_Oxase"/>
</dbReference>
<evidence type="ECO:0000259" key="9">
    <source>
        <dbReference type="Pfam" id="PF10590"/>
    </source>
</evidence>
<dbReference type="KEGG" id="bbrx:BRETT_002238"/>
<comment type="pathway">
    <text evidence="3">Cofactor metabolism; pyridoxal 5'-phosphate salvage; pyridoxal 5'-phosphate from pyridoxine 5'-phosphate: step 1/1.</text>
</comment>
<dbReference type="InterPro" id="IPR012349">
    <property type="entry name" value="Split_barrel_FMN-bd"/>
</dbReference>
<evidence type="ECO:0000256" key="5">
    <source>
        <dbReference type="ARBA" id="ARBA00022630"/>
    </source>
</evidence>
<dbReference type="InterPro" id="IPR019576">
    <property type="entry name" value="Pyridoxamine_oxidase_dimer_C"/>
</dbReference>
<organism evidence="12 13">
    <name type="scientific">Dekkera bruxellensis</name>
    <name type="common">Brettanomyces custersii</name>
    <dbReference type="NCBI Taxonomy" id="5007"/>
    <lineage>
        <taxon>Eukaryota</taxon>
        <taxon>Fungi</taxon>
        <taxon>Dikarya</taxon>
        <taxon>Ascomycota</taxon>
        <taxon>Saccharomycotina</taxon>
        <taxon>Pichiomycetes</taxon>
        <taxon>Pichiales</taxon>
        <taxon>Pichiaceae</taxon>
        <taxon>Brettanomyces</taxon>
    </lineage>
</organism>
<dbReference type="HAMAP" id="MF_01629">
    <property type="entry name" value="PdxH"/>
    <property type="match status" value="1"/>
</dbReference>
<evidence type="ECO:0000256" key="6">
    <source>
        <dbReference type="ARBA" id="ARBA00022643"/>
    </source>
</evidence>
<evidence type="ECO:0000259" key="8">
    <source>
        <dbReference type="Pfam" id="PF01243"/>
    </source>
</evidence>
<dbReference type="UniPathway" id="UPA01068">
    <property type="reaction ID" value="UER00304"/>
</dbReference>
<dbReference type="OrthoDB" id="303614at2759"/>
<reference evidence="10 14" key="2">
    <citation type="journal article" date="2020" name="Appl. Microbiol. Biotechnol.">
        <title>Targeted gene deletion in Brettanomyces bruxellensis with an expression-free CRISPR-Cas9 system.</title>
        <authorList>
            <person name="Varela C."/>
            <person name="Bartel C."/>
            <person name="Onetto C."/>
            <person name="Borneman A."/>
        </authorList>
    </citation>
    <scope>NUCLEOTIDE SEQUENCE [LARGE SCALE GENOMIC DNA]</scope>
    <source>
        <strain evidence="10 14">AWRI1613</strain>
    </source>
</reference>
<dbReference type="Proteomes" id="UP000568158">
    <property type="component" value="Unassembled WGS sequence"/>
</dbReference>
<dbReference type="OMA" id="AYFRTRP"/>